<evidence type="ECO:0000313" key="3">
    <source>
        <dbReference type="Proteomes" id="UP000483820"/>
    </source>
</evidence>
<dbReference type="EMBL" id="WUAV01000006">
    <property type="protein sequence ID" value="KAF1747120.1"/>
    <property type="molecule type" value="Genomic_DNA"/>
</dbReference>
<proteinExistence type="predicted"/>
<dbReference type="Proteomes" id="UP000483820">
    <property type="component" value="Chromosome X"/>
</dbReference>
<dbReference type="GeneID" id="9803522"/>
<dbReference type="AlphaFoldDB" id="A0A6A5FWQ9"/>
<organism evidence="2 3">
    <name type="scientific">Caenorhabditis remanei</name>
    <name type="common">Caenorhabditis vulgaris</name>
    <dbReference type="NCBI Taxonomy" id="31234"/>
    <lineage>
        <taxon>Eukaryota</taxon>
        <taxon>Metazoa</taxon>
        <taxon>Ecdysozoa</taxon>
        <taxon>Nematoda</taxon>
        <taxon>Chromadorea</taxon>
        <taxon>Rhabditida</taxon>
        <taxon>Rhabditina</taxon>
        <taxon>Rhabditomorpha</taxon>
        <taxon>Rhabditoidea</taxon>
        <taxon>Rhabditidae</taxon>
        <taxon>Peloderinae</taxon>
        <taxon>Caenorhabditis</taxon>
    </lineage>
</organism>
<evidence type="ECO:0000313" key="2">
    <source>
        <dbReference type="EMBL" id="KAF1747120.1"/>
    </source>
</evidence>
<dbReference type="KEGG" id="crq:GCK72_023579"/>
<feature type="coiled-coil region" evidence="1">
    <location>
        <begin position="83"/>
        <end position="132"/>
    </location>
</feature>
<dbReference type="CTD" id="9803522"/>
<gene>
    <name evidence="2" type="ORF">GCK72_023579</name>
</gene>
<reference evidence="2 3" key="1">
    <citation type="submission" date="2019-12" db="EMBL/GenBank/DDBJ databases">
        <title>Chromosome-level assembly of the Caenorhabditis remanei genome.</title>
        <authorList>
            <person name="Teterina A.A."/>
            <person name="Willis J.H."/>
            <person name="Phillips P.C."/>
        </authorList>
    </citation>
    <scope>NUCLEOTIDE SEQUENCE [LARGE SCALE GENOMIC DNA]</scope>
    <source>
        <strain evidence="2 3">PX506</strain>
        <tissue evidence="2">Whole organism</tissue>
    </source>
</reference>
<name>A0A6A5FWQ9_CAERE</name>
<accession>A0A6A5FWQ9</accession>
<keyword evidence="1" id="KW-0175">Coiled coil</keyword>
<sequence>METIKMQKQTQDEIALLSRMVSEHDKKMNKTIKEAETNVTNKLDKTIEESSSNIRDSILVSNRTFFGFHCSTISNFGIIHNQVASVEQSLQDIKNNQQQFEASVDVCNKETKQSLQEIMKKHMNLLTSYQERILEKDAIIASFQQQVEKSMVQTQELKSVYESNLMEKDKEIALLKHRQEREQETFKTEIDHQKSINLSISEDSNAKQNEIGNLKKVIERARTLLGPRANLLGKNHTD</sequence>
<protein>
    <submittedName>
        <fullName evidence="2">Uncharacterized protein</fullName>
    </submittedName>
</protein>
<comment type="caution">
    <text evidence="2">The sequence shown here is derived from an EMBL/GenBank/DDBJ whole genome shotgun (WGS) entry which is preliminary data.</text>
</comment>
<evidence type="ECO:0000256" key="1">
    <source>
        <dbReference type="SAM" id="Coils"/>
    </source>
</evidence>
<dbReference type="RefSeq" id="XP_053579020.1">
    <property type="nucleotide sequence ID" value="XM_053735454.1"/>
</dbReference>